<dbReference type="AlphaFoldDB" id="A0A3P4AX62"/>
<accession>A0A3P4AX62</accession>
<evidence type="ECO:0000313" key="5">
    <source>
        <dbReference type="EMBL" id="VCU68649.1"/>
    </source>
</evidence>
<dbReference type="Gene3D" id="1.25.40.10">
    <property type="entry name" value="Tetratricopeptide repeat domain"/>
    <property type="match status" value="3"/>
</dbReference>
<evidence type="ECO:0000256" key="4">
    <source>
        <dbReference type="SAM" id="SignalP"/>
    </source>
</evidence>
<sequence>MTRPGFRGIAAAVLAAAGMLAAAAPCAAAASGEWQSLYERAGRHYAGGDAAAAEAAARQALRMARTAQRRSDPHVASSLNLLALARQAQGDAAQAAELLREALALSERALGAHANTAALALNLGGALEAAGRGEEAIAAYERCLAIGEALPGGADGQAARLRKNALSALSALAAGLGRPEQARAYDRRLLAEEDSTLSGRERADALARQAQALQEQGGADEAAGLHREAAALREAADPDDPALAGHYNELALWHMQRKEYGEARQRFEQALAQARKREGAARALPEAAILASMAKLAEQQGGTAQARQAYGAALDIYTGLGDADEALAGRSQILNQLAGLDYRQQRWADAERRFLEALRLLEQAAGPADPRLLPVLDNLDTYYASRGQPDKSREFARRAAELRQPVPAGSGS</sequence>
<dbReference type="SMART" id="SM00028">
    <property type="entry name" value="TPR"/>
    <property type="match status" value="7"/>
</dbReference>
<evidence type="ECO:0000256" key="1">
    <source>
        <dbReference type="ARBA" id="ARBA00022737"/>
    </source>
</evidence>
<evidence type="ECO:0000313" key="6">
    <source>
        <dbReference type="Proteomes" id="UP000277294"/>
    </source>
</evidence>
<dbReference type="PANTHER" id="PTHR45641:SF19">
    <property type="entry name" value="NEPHROCYSTIN-3"/>
    <property type="match status" value="1"/>
</dbReference>
<dbReference type="InterPro" id="IPR019734">
    <property type="entry name" value="TPR_rpt"/>
</dbReference>
<keyword evidence="6" id="KW-1185">Reference proteome</keyword>
<dbReference type="RefSeq" id="WP_124077884.1">
    <property type="nucleotide sequence ID" value="NZ_UWPJ01000007.1"/>
</dbReference>
<feature type="compositionally biased region" description="Basic and acidic residues" evidence="3">
    <location>
        <begin position="388"/>
        <end position="401"/>
    </location>
</feature>
<keyword evidence="2" id="KW-0802">TPR repeat</keyword>
<feature type="region of interest" description="Disordered" evidence="3">
    <location>
        <begin position="387"/>
        <end position="412"/>
    </location>
</feature>
<organism evidence="5 6">
    <name type="scientific">Pigmentiphaga humi</name>
    <dbReference type="NCBI Taxonomy" id="2478468"/>
    <lineage>
        <taxon>Bacteria</taxon>
        <taxon>Pseudomonadati</taxon>
        <taxon>Pseudomonadota</taxon>
        <taxon>Betaproteobacteria</taxon>
        <taxon>Burkholderiales</taxon>
        <taxon>Alcaligenaceae</taxon>
        <taxon>Pigmentiphaga</taxon>
    </lineage>
</organism>
<dbReference type="PANTHER" id="PTHR45641">
    <property type="entry name" value="TETRATRICOPEPTIDE REPEAT PROTEIN (AFU_ORTHOLOGUE AFUA_6G03870)"/>
    <property type="match status" value="1"/>
</dbReference>
<proteinExistence type="predicted"/>
<feature type="chain" id="PRO_5018334567" evidence="4">
    <location>
        <begin position="30"/>
        <end position="412"/>
    </location>
</feature>
<dbReference type="Pfam" id="PF13374">
    <property type="entry name" value="TPR_10"/>
    <property type="match status" value="1"/>
</dbReference>
<reference evidence="5 6" key="1">
    <citation type="submission" date="2018-10" db="EMBL/GenBank/DDBJ databases">
        <authorList>
            <person name="Criscuolo A."/>
        </authorList>
    </citation>
    <scope>NUCLEOTIDE SEQUENCE [LARGE SCALE GENOMIC DNA]</scope>
    <source>
        <strain evidence="5">DnA1</strain>
    </source>
</reference>
<name>A0A3P4AX62_9BURK</name>
<evidence type="ECO:0000256" key="3">
    <source>
        <dbReference type="SAM" id="MobiDB-lite"/>
    </source>
</evidence>
<dbReference type="SUPFAM" id="SSF48452">
    <property type="entry name" value="TPR-like"/>
    <property type="match status" value="2"/>
</dbReference>
<feature type="signal peptide" evidence="4">
    <location>
        <begin position="1"/>
        <end position="29"/>
    </location>
</feature>
<dbReference type="Proteomes" id="UP000277294">
    <property type="component" value="Unassembled WGS sequence"/>
</dbReference>
<dbReference type="InterPro" id="IPR011990">
    <property type="entry name" value="TPR-like_helical_dom_sf"/>
</dbReference>
<dbReference type="Pfam" id="PF13424">
    <property type="entry name" value="TPR_12"/>
    <property type="match status" value="2"/>
</dbReference>
<gene>
    <name evidence="5" type="ORF">PIGHUM_00706</name>
</gene>
<keyword evidence="1" id="KW-0677">Repeat</keyword>
<protein>
    <submittedName>
        <fullName evidence="5">Tetratricopeptide repeat protein</fullName>
    </submittedName>
</protein>
<dbReference type="EMBL" id="UWPJ01000007">
    <property type="protein sequence ID" value="VCU68649.1"/>
    <property type="molecule type" value="Genomic_DNA"/>
</dbReference>
<evidence type="ECO:0000256" key="2">
    <source>
        <dbReference type="ARBA" id="ARBA00022803"/>
    </source>
</evidence>
<keyword evidence="4" id="KW-0732">Signal</keyword>